<dbReference type="EMBL" id="VOGC01000002">
    <property type="protein sequence ID" value="MQN00721.1"/>
    <property type="molecule type" value="Genomic_DNA"/>
</dbReference>
<feature type="transmembrane region" description="Helical" evidence="1">
    <location>
        <begin position="166"/>
        <end position="189"/>
    </location>
</feature>
<organism evidence="2 3">
    <name type="scientific">Candidatus Weimeria bifida</name>
    <dbReference type="NCBI Taxonomy" id="2599074"/>
    <lineage>
        <taxon>Bacteria</taxon>
        <taxon>Bacillati</taxon>
        <taxon>Bacillota</taxon>
        <taxon>Clostridia</taxon>
        <taxon>Lachnospirales</taxon>
        <taxon>Lachnospiraceae</taxon>
        <taxon>Candidatus Weimeria</taxon>
    </lineage>
</organism>
<name>A0A6N7IWS6_9FIRM</name>
<dbReference type="AlphaFoldDB" id="A0A6N7IWS6"/>
<feature type="transmembrane region" description="Helical" evidence="1">
    <location>
        <begin position="138"/>
        <end position="159"/>
    </location>
</feature>
<evidence type="ECO:0000313" key="3">
    <source>
        <dbReference type="Proteomes" id="UP000460257"/>
    </source>
</evidence>
<dbReference type="Proteomes" id="UP000460257">
    <property type="component" value="Unassembled WGS sequence"/>
</dbReference>
<keyword evidence="1" id="KW-0472">Membrane</keyword>
<protein>
    <submittedName>
        <fullName evidence="2">Uncharacterized protein</fullName>
    </submittedName>
</protein>
<sequence>MTNGAFGKIIIGQILLVICCIFYLIWWSISYRPGVEVKRAGGLNGIMLLITAFCGLAGIAVSIYGVNAVQKTGHLKITGIVIVAGGIIAYVLLLLITRFLFQRQVTTELVLITGWVMLELTVISSLNGAGRLSDTRFWILAVVVAIAFTISIVLYVLYYRMKPMKAFYAAMVPLITEAVSMGVITAVVLTGK</sequence>
<feature type="transmembrane region" description="Helical" evidence="1">
    <location>
        <begin position="109"/>
        <end position="126"/>
    </location>
</feature>
<reference evidence="2" key="1">
    <citation type="journal article" date="2020" name="Appl. Environ. Microbiol.">
        <title>Medium-Chain Fatty Acid Synthesis by 'Candidatus Weimeria bifida' gen. nov., sp. nov., and 'Candidatus Pseudoramibacter fermentans' sp. nov.</title>
        <authorList>
            <person name="Scarborough M.J."/>
            <person name="Myers K.S."/>
            <person name="Donohue T.J."/>
            <person name="Noguera D.R."/>
        </authorList>
    </citation>
    <scope>NUCLEOTIDE SEQUENCE</scope>
    <source>
        <strain evidence="2">LCO1.1</strain>
    </source>
</reference>
<evidence type="ECO:0000313" key="2">
    <source>
        <dbReference type="EMBL" id="MQN00721.1"/>
    </source>
</evidence>
<feature type="transmembrane region" description="Helical" evidence="1">
    <location>
        <begin position="77"/>
        <end position="97"/>
    </location>
</feature>
<evidence type="ECO:0000256" key="1">
    <source>
        <dbReference type="SAM" id="Phobius"/>
    </source>
</evidence>
<accession>A0A6N7IWS6</accession>
<gene>
    <name evidence="2" type="ORF">FRC54_01830</name>
</gene>
<keyword evidence="1" id="KW-0812">Transmembrane</keyword>
<feature type="transmembrane region" description="Helical" evidence="1">
    <location>
        <begin position="6"/>
        <end position="29"/>
    </location>
</feature>
<proteinExistence type="predicted"/>
<comment type="caution">
    <text evidence="2">The sequence shown here is derived from an EMBL/GenBank/DDBJ whole genome shotgun (WGS) entry which is preliminary data.</text>
</comment>
<keyword evidence="1" id="KW-1133">Transmembrane helix</keyword>
<keyword evidence="3" id="KW-1185">Reference proteome</keyword>
<feature type="transmembrane region" description="Helical" evidence="1">
    <location>
        <begin position="41"/>
        <end position="65"/>
    </location>
</feature>